<sequence>MVSRTEIIQIALNEHDQIRDLPPDVSLFTTRILDHLDSGAHIPHYGHESPALSLVTFNCMLQDTGYPTEVYLPPGSSSSPAGPDYNDLRERWVGWAVELPGAQEWAFGPRAAVTSAVVPAVKNKFPLPDHRGDHLGALLKIYGDTSYSPSTLVKVTGVVSSAALPGTDGDSAVTVPTIHVLLPPESVSVPSEVPNDEVEDVRSDLIDYVASAFSPPDRILAELLLLHLISHPVSRPTGTEPLGTLSLNIITQSDSSALINLLRTLAPLLVDLPLSIPLLQSQRFIPHSSDSTSLEAGLLQLGEGTVLAIQESAMGEGGQLNETGLKNLQALIECARSQTLQFEYPFMDDLRMPCAIRMLVFSEAKSLVPVDIRVPLSGALCRCPTTSVSREKLCKFRSYLACQSKCGPQVTIPDSTAESIQEAFVESRQNPERLSAESAADTLKRRLKLARVLAQSHKQLVVTSEVWSEAVLLDDAVDRRFKERYIPV</sequence>
<dbReference type="Pfam" id="PF09739">
    <property type="entry name" value="MCM_bind"/>
    <property type="match status" value="1"/>
</dbReference>
<protein>
    <submittedName>
        <fullName evidence="3">Alanine racemase-domain-containing protein</fullName>
    </submittedName>
</protein>
<dbReference type="PANTHER" id="PTHR13489:SF0">
    <property type="entry name" value="MINI-CHROMOSOME MAINTENANCE COMPLEX-BINDING PROTEIN"/>
    <property type="match status" value="1"/>
</dbReference>
<gene>
    <name evidence="3" type="ORF">DB88DRAFT_386003</name>
</gene>
<evidence type="ECO:0000313" key="3">
    <source>
        <dbReference type="EMBL" id="KAK1922176.1"/>
    </source>
</evidence>
<proteinExistence type="predicted"/>
<accession>A0AAD9CZV8</accession>
<reference evidence="3" key="1">
    <citation type="submission" date="2023-02" db="EMBL/GenBank/DDBJ databases">
        <title>Identification and recombinant expression of a fungal hydrolase from Papiliotrema laurentii that hydrolyzes apple cutin and clears colloidal polyester polyurethane.</title>
        <authorList>
            <consortium name="DOE Joint Genome Institute"/>
            <person name="Roman V.A."/>
            <person name="Bojanowski C."/>
            <person name="Crable B.R."/>
            <person name="Wagner D.N."/>
            <person name="Hung C.S."/>
            <person name="Nadeau L.J."/>
            <person name="Schratz L."/>
            <person name="Haridas S."/>
            <person name="Pangilinan J."/>
            <person name="Lipzen A."/>
            <person name="Na H."/>
            <person name="Yan M."/>
            <person name="Ng V."/>
            <person name="Grigoriev I.V."/>
            <person name="Spatafora J.W."/>
            <person name="Barlow D."/>
            <person name="Biffinger J."/>
            <person name="Kelley-Loughnane N."/>
            <person name="Varaljay V.A."/>
            <person name="Crookes-Goodson W.J."/>
        </authorList>
    </citation>
    <scope>NUCLEOTIDE SEQUENCE</scope>
    <source>
        <strain evidence="3">5307AH</strain>
    </source>
</reference>
<dbReference type="InterPro" id="IPR019140">
    <property type="entry name" value="MCM_complex-bd"/>
</dbReference>
<dbReference type="EMBL" id="JAODAN010000009">
    <property type="protein sequence ID" value="KAK1922176.1"/>
    <property type="molecule type" value="Genomic_DNA"/>
</dbReference>
<comment type="caution">
    <text evidence="3">The sequence shown here is derived from an EMBL/GenBank/DDBJ whole genome shotgun (WGS) entry which is preliminary data.</text>
</comment>
<keyword evidence="4" id="KW-1185">Reference proteome</keyword>
<keyword evidence="2" id="KW-0539">Nucleus</keyword>
<dbReference type="GO" id="GO:0005634">
    <property type="term" value="C:nucleus"/>
    <property type="evidence" value="ECO:0007669"/>
    <property type="project" value="UniProtKB-SubCell"/>
</dbReference>
<organism evidence="3 4">
    <name type="scientific">Papiliotrema laurentii</name>
    <name type="common">Cryptococcus laurentii</name>
    <dbReference type="NCBI Taxonomy" id="5418"/>
    <lineage>
        <taxon>Eukaryota</taxon>
        <taxon>Fungi</taxon>
        <taxon>Dikarya</taxon>
        <taxon>Basidiomycota</taxon>
        <taxon>Agaricomycotina</taxon>
        <taxon>Tremellomycetes</taxon>
        <taxon>Tremellales</taxon>
        <taxon>Rhynchogastremaceae</taxon>
        <taxon>Papiliotrema</taxon>
    </lineage>
</organism>
<evidence type="ECO:0000256" key="2">
    <source>
        <dbReference type="ARBA" id="ARBA00023242"/>
    </source>
</evidence>
<dbReference type="GO" id="GO:0006261">
    <property type="term" value="P:DNA-templated DNA replication"/>
    <property type="evidence" value="ECO:0007669"/>
    <property type="project" value="TreeGrafter"/>
</dbReference>
<comment type="subcellular location">
    <subcellularLocation>
        <location evidence="1">Nucleus</location>
    </subcellularLocation>
</comment>
<dbReference type="GO" id="GO:0003682">
    <property type="term" value="F:chromatin binding"/>
    <property type="evidence" value="ECO:0007669"/>
    <property type="project" value="TreeGrafter"/>
</dbReference>
<dbReference type="PANTHER" id="PTHR13489">
    <property type="entry name" value="MINI-CHROMOSOME MAINTENANCE COMPLEX-BINDING PROTEIN"/>
    <property type="match status" value="1"/>
</dbReference>
<evidence type="ECO:0000256" key="1">
    <source>
        <dbReference type="ARBA" id="ARBA00004123"/>
    </source>
</evidence>
<name>A0AAD9CZV8_PAPLA</name>
<evidence type="ECO:0000313" key="4">
    <source>
        <dbReference type="Proteomes" id="UP001182556"/>
    </source>
</evidence>
<dbReference type="Proteomes" id="UP001182556">
    <property type="component" value="Unassembled WGS sequence"/>
</dbReference>
<dbReference type="AlphaFoldDB" id="A0AAD9CZV8"/>